<accession>A0A0R3R4F1</accession>
<organism evidence="3">
    <name type="scientific">Brugia timori</name>
    <dbReference type="NCBI Taxonomy" id="42155"/>
    <lineage>
        <taxon>Eukaryota</taxon>
        <taxon>Metazoa</taxon>
        <taxon>Ecdysozoa</taxon>
        <taxon>Nematoda</taxon>
        <taxon>Chromadorea</taxon>
        <taxon>Rhabditida</taxon>
        <taxon>Spirurina</taxon>
        <taxon>Spiruromorpha</taxon>
        <taxon>Filarioidea</taxon>
        <taxon>Onchocercidae</taxon>
        <taxon>Brugia</taxon>
    </lineage>
</organism>
<protein>
    <submittedName>
        <fullName evidence="3">SH2 domain-containing protein</fullName>
    </submittedName>
</protein>
<dbReference type="InterPro" id="IPR036860">
    <property type="entry name" value="SH2_dom_sf"/>
</dbReference>
<dbReference type="WBParaSite" id="BTMF_0001489101-mRNA-1">
    <property type="protein sequence ID" value="BTMF_0001489101-mRNA-1"/>
    <property type="gene ID" value="BTMF_0001489101"/>
</dbReference>
<dbReference type="AlphaFoldDB" id="A0A0R3R4F1"/>
<reference evidence="3" key="1">
    <citation type="submission" date="2017-02" db="UniProtKB">
        <authorList>
            <consortium name="WormBaseParasite"/>
        </authorList>
    </citation>
    <scope>IDENTIFICATION</scope>
</reference>
<name>A0A0R3R4F1_9BILA</name>
<dbReference type="STRING" id="42155.A0A0R3R4F1"/>
<reference evidence="1 2" key="2">
    <citation type="submission" date="2018-11" db="EMBL/GenBank/DDBJ databases">
        <authorList>
            <consortium name="Pathogen Informatics"/>
        </authorList>
    </citation>
    <scope>NUCLEOTIDE SEQUENCE [LARGE SCALE GENOMIC DNA]</scope>
</reference>
<dbReference type="EMBL" id="UZAG01019561">
    <property type="protein sequence ID" value="VDO44140.1"/>
    <property type="molecule type" value="Genomic_DNA"/>
</dbReference>
<gene>
    <name evidence="1" type="ORF">BTMF_LOCUS12887</name>
</gene>
<dbReference type="Proteomes" id="UP000280834">
    <property type="component" value="Unassembled WGS sequence"/>
</dbReference>
<dbReference type="SUPFAM" id="SSF55550">
    <property type="entry name" value="SH2 domain"/>
    <property type="match status" value="1"/>
</dbReference>
<evidence type="ECO:0000313" key="3">
    <source>
        <dbReference type="WBParaSite" id="BTMF_0001489101-mRNA-1"/>
    </source>
</evidence>
<sequence length="234" mass="27359">MQWSLANKRLFSHPTWFLGISDLNTAYDYLLEDRSSYRPAAKGALNDLSMRLTSVLHSPVIEDQAQTDLQKNAVFINFQKDNSRNDASAENLSADVSALSGYQEVSKVLYKKPIKQEHKDRNKLNSEKEEINSEHIQHASLPFYIKTYTIRRSRIGRYLLFNRQFSTLYDLVYYYTNYQSPIPHKLNYGPTKKQQVVYFHNVPAPFTSPTRDIYAMTMKSEQWAARHFDQVCRI</sequence>
<keyword evidence="2" id="KW-1185">Reference proteome</keyword>
<evidence type="ECO:0000313" key="1">
    <source>
        <dbReference type="EMBL" id="VDO44140.1"/>
    </source>
</evidence>
<proteinExistence type="predicted"/>
<evidence type="ECO:0000313" key="2">
    <source>
        <dbReference type="Proteomes" id="UP000280834"/>
    </source>
</evidence>